<evidence type="ECO:0000313" key="2">
    <source>
        <dbReference type="Proteomes" id="UP000522081"/>
    </source>
</evidence>
<keyword evidence="2" id="KW-1185">Reference proteome</keyword>
<dbReference type="AlphaFoldDB" id="A0A7Y9XYE1"/>
<protein>
    <recommendedName>
        <fullName evidence="3">Nucleotide exchange factor GrpE</fullName>
    </recommendedName>
</protein>
<comment type="caution">
    <text evidence="1">The sequence shown here is derived from an EMBL/GenBank/DDBJ whole genome shotgun (WGS) entry which is preliminary data.</text>
</comment>
<reference evidence="1 2" key="1">
    <citation type="submission" date="2020-07" db="EMBL/GenBank/DDBJ databases">
        <title>Genomic Encyclopedia of Type Strains, Phase IV (KMG-IV): sequencing the most valuable type-strain genomes for metagenomic binning, comparative biology and taxonomic classification.</title>
        <authorList>
            <person name="Goeker M."/>
        </authorList>
    </citation>
    <scope>NUCLEOTIDE SEQUENCE [LARGE SCALE GENOMIC DNA]</scope>
    <source>
        <strain evidence="1 2">DSM 29043</strain>
    </source>
</reference>
<accession>A0A7Y9XYE1</accession>
<evidence type="ECO:0008006" key="3">
    <source>
        <dbReference type="Google" id="ProtNLM"/>
    </source>
</evidence>
<evidence type="ECO:0000313" key="1">
    <source>
        <dbReference type="EMBL" id="NYH96842.1"/>
    </source>
</evidence>
<name>A0A7Y9XYE1_9SPHN</name>
<dbReference type="RefSeq" id="WP_179408651.1">
    <property type="nucleotide sequence ID" value="NZ_BMGF01000010.1"/>
</dbReference>
<gene>
    <name evidence="1" type="ORF">FHS75_003193</name>
</gene>
<dbReference type="Proteomes" id="UP000522081">
    <property type="component" value="Unassembled WGS sequence"/>
</dbReference>
<organism evidence="1 2">
    <name type="scientific">Novosphingobium marinum</name>
    <dbReference type="NCBI Taxonomy" id="1514948"/>
    <lineage>
        <taxon>Bacteria</taxon>
        <taxon>Pseudomonadati</taxon>
        <taxon>Pseudomonadota</taxon>
        <taxon>Alphaproteobacteria</taxon>
        <taxon>Sphingomonadales</taxon>
        <taxon>Sphingomonadaceae</taxon>
        <taxon>Novosphingobium</taxon>
    </lineage>
</organism>
<sequence length="126" mass="13912">MGTDLNEGENPTAAELAVDYWKLLKVCERMMKSLPEDRRKRAGAQVRFSATRLENHLDVLGIELLTFEGAQFGPELPAIAVNADDFSNAERLEVESAIEPAVIMHGKVVQNAQVMLKESEVNESGN</sequence>
<dbReference type="EMBL" id="JACBZF010000008">
    <property type="protein sequence ID" value="NYH96842.1"/>
    <property type="molecule type" value="Genomic_DNA"/>
</dbReference>
<proteinExistence type="predicted"/>